<name>A0A7V8FP25_9BURK</name>
<evidence type="ECO:0000256" key="12">
    <source>
        <dbReference type="ARBA" id="ARBA00022989"/>
    </source>
</evidence>
<protein>
    <recommendedName>
        <fullName evidence="6 15">Cyclic di-GMP-binding protein</fullName>
    </recommendedName>
    <alternativeName>
        <fullName evidence="14 15">Cellulose synthase regulatory subunit</fullName>
    </alternativeName>
</protein>
<dbReference type="Pfam" id="PF03170">
    <property type="entry name" value="BcsB"/>
    <property type="match status" value="1"/>
</dbReference>
<dbReference type="PANTHER" id="PTHR39083">
    <property type="entry name" value="CYCLIC DI-GMP-BINDING PROTEIN"/>
    <property type="match status" value="1"/>
</dbReference>
<evidence type="ECO:0000313" key="17">
    <source>
        <dbReference type="Proteomes" id="UP000461670"/>
    </source>
</evidence>
<comment type="similarity">
    <text evidence="4 15">Belongs to the AcsB/BcsB family.</text>
</comment>
<sequence length="763" mass="81786">MTRTTKRWQPKLRACALICALAPGWLAPALAQPARPAAEGAAPAAAPVAATRVHRYTLRELGALYPMQLRGIDSVNSVPFAVRADEVVVGAKLKLDYSYSPALLEKLSHLKILVNDEVAATLPVPNADGGHGLQREVAITPHLITEFNRLGVQLIGHYTLECEDPLHSSLWANVSNGSVLELTTTPVALPNDLALLPLPFFDRRDVAPLKLPFVFVGAAGSEVLEAAGTLASWFGGLAGYRGARFEALRDLPASGNAVVFLVGRDHLDGVAAAGVASGPTVSVQTHPRDPYGKLLVVSGRDTHELKLAAQALAVGGASLAGASATITSFAKTAPRQPYDAPRWLRGDRPVRVGELVESQDLEVSGYNPDLIRVNLRLPPDLYPWRGKGVAVDLRYRYTPRLASSKATLNVNVNQQFLTAFPLTAVGYQGDSAIERLVNRVVPPRGQPFEASFELPLFKLPSQSQLQFHYYYEPLKQGACRDAPLDNVKGAIDGDSTIDITGLPHFIAMPDLAAFSNSGVPFTRMADLSETAVVLPAGAGSGDWSAYLDLMGRMGDATGYPATAVTVATPEQVQTPALSGKDLLVLASGNNQPLLADWAARMPASLGEERRFQLSDLAYRLIDWWDADARVNAQSARAAIGYRGQATDAYLTGFESPLASGRSVVVVAGNAPQGLRGAVDAILDPDRVKRIQGTLAVVSGGEVSSLVADQTYYVGNLGPVRYVQWFLSQRPWLMLLGGALSALLLALAWYRVLRARAKTRLEKQ</sequence>
<evidence type="ECO:0000256" key="2">
    <source>
        <dbReference type="ARBA" id="ARBA00004377"/>
    </source>
</evidence>
<dbReference type="UniPathway" id="UPA00694"/>
<comment type="caution">
    <text evidence="16">The sequence shown here is derived from an EMBL/GenBank/DDBJ whole genome shotgun (WGS) entry which is preliminary data.</text>
</comment>
<comment type="pathway">
    <text evidence="3 15">Glycan metabolism; bacterial cellulose biosynthesis.</text>
</comment>
<evidence type="ECO:0000256" key="9">
    <source>
        <dbReference type="ARBA" id="ARBA00022636"/>
    </source>
</evidence>
<dbReference type="PRINTS" id="PR01440">
    <property type="entry name" value="CELLSNTHASEB"/>
</dbReference>
<reference evidence="17" key="1">
    <citation type="journal article" date="2020" name="MBio">
        <title>Horizontal gene transfer to a defensive symbiont with a reduced genome amongst a multipartite beetle microbiome.</title>
        <authorList>
            <person name="Waterworth S.C."/>
            <person name="Florez L.V."/>
            <person name="Rees E.R."/>
            <person name="Hertweck C."/>
            <person name="Kaltenpoth M."/>
            <person name="Kwan J.C."/>
        </authorList>
    </citation>
    <scope>NUCLEOTIDE SEQUENCE [LARGE SCALE GENOMIC DNA]</scope>
</reference>
<dbReference type="AlphaFoldDB" id="A0A7V8FP25"/>
<dbReference type="GO" id="GO:0030244">
    <property type="term" value="P:cellulose biosynthetic process"/>
    <property type="evidence" value="ECO:0007669"/>
    <property type="project" value="UniProtKB-KW"/>
</dbReference>
<evidence type="ECO:0000256" key="6">
    <source>
        <dbReference type="ARBA" id="ARBA00021844"/>
    </source>
</evidence>
<evidence type="ECO:0000256" key="5">
    <source>
        <dbReference type="ARBA" id="ARBA00011437"/>
    </source>
</evidence>
<dbReference type="EMBL" id="WNDQ01000022">
    <property type="protein sequence ID" value="KAF1021383.1"/>
    <property type="molecule type" value="Genomic_DNA"/>
</dbReference>
<keyword evidence="11 15" id="KW-0135">Cellulose biosynthesis</keyword>
<dbReference type="NCBIfam" id="NF008323">
    <property type="entry name" value="PRK11114.1-1"/>
    <property type="match status" value="1"/>
</dbReference>
<keyword evidence="12 15" id="KW-1133">Transmembrane helix</keyword>
<dbReference type="Gene3D" id="2.60.120.260">
    <property type="entry name" value="Galactose-binding domain-like"/>
    <property type="match status" value="2"/>
</dbReference>
<evidence type="ECO:0000256" key="15">
    <source>
        <dbReference type="RuleBase" id="RU365021"/>
    </source>
</evidence>
<feature type="chain" id="PRO_5031596153" description="Cyclic di-GMP-binding protein" evidence="15">
    <location>
        <begin position="32"/>
        <end position="763"/>
    </location>
</feature>
<comment type="function">
    <text evidence="1 15">Binds the cellulose synthase activator, bis-(3'-5') cyclic diguanylic acid (c-di-GMP).</text>
</comment>
<comment type="subcellular location">
    <subcellularLocation>
        <location evidence="2">Cell inner membrane</location>
        <topology evidence="2">Single-pass membrane protein</topology>
    </subcellularLocation>
</comment>
<dbReference type="GO" id="GO:0005886">
    <property type="term" value="C:plasma membrane"/>
    <property type="evidence" value="ECO:0007669"/>
    <property type="project" value="UniProtKB-SubCell"/>
</dbReference>
<evidence type="ECO:0000256" key="8">
    <source>
        <dbReference type="ARBA" id="ARBA00022519"/>
    </source>
</evidence>
<proteinExistence type="inferred from homology"/>
<evidence type="ECO:0000256" key="11">
    <source>
        <dbReference type="ARBA" id="ARBA00022916"/>
    </source>
</evidence>
<dbReference type="InterPro" id="IPR018513">
    <property type="entry name" value="Cell_synthase_bac"/>
</dbReference>
<organism evidence="16 17">
    <name type="scientific">Paracidovorax wautersii</name>
    <dbReference type="NCBI Taxonomy" id="1177982"/>
    <lineage>
        <taxon>Bacteria</taxon>
        <taxon>Pseudomonadati</taxon>
        <taxon>Pseudomonadota</taxon>
        <taxon>Betaproteobacteria</taxon>
        <taxon>Burkholderiales</taxon>
        <taxon>Comamonadaceae</taxon>
        <taxon>Paracidovorax</taxon>
    </lineage>
</organism>
<keyword evidence="10 15" id="KW-0812">Transmembrane</keyword>
<evidence type="ECO:0000256" key="7">
    <source>
        <dbReference type="ARBA" id="ARBA00022475"/>
    </source>
</evidence>
<keyword evidence="15" id="KW-0732">Signal</keyword>
<dbReference type="Proteomes" id="UP000461670">
    <property type="component" value="Unassembled WGS sequence"/>
</dbReference>
<evidence type="ECO:0000256" key="13">
    <source>
        <dbReference type="ARBA" id="ARBA00023136"/>
    </source>
</evidence>
<comment type="subunit">
    <text evidence="5 15">Tightly associated with the cellulose synthase catalytic subunit.</text>
</comment>
<evidence type="ECO:0000256" key="10">
    <source>
        <dbReference type="ARBA" id="ARBA00022692"/>
    </source>
</evidence>
<evidence type="ECO:0000256" key="1">
    <source>
        <dbReference type="ARBA" id="ARBA00002057"/>
    </source>
</evidence>
<evidence type="ECO:0000256" key="14">
    <source>
        <dbReference type="ARBA" id="ARBA00033444"/>
    </source>
</evidence>
<dbReference type="PANTHER" id="PTHR39083:SF1">
    <property type="entry name" value="CYCLIC DI-GMP-BINDING PROTEIN"/>
    <property type="match status" value="1"/>
</dbReference>
<evidence type="ECO:0000256" key="3">
    <source>
        <dbReference type="ARBA" id="ARBA00005186"/>
    </source>
</evidence>
<keyword evidence="7 15" id="KW-1003">Cell membrane</keyword>
<feature type="transmembrane region" description="Helical" evidence="15">
    <location>
        <begin position="731"/>
        <end position="752"/>
    </location>
</feature>
<evidence type="ECO:0000313" key="16">
    <source>
        <dbReference type="EMBL" id="KAF1021383.1"/>
    </source>
</evidence>
<dbReference type="GO" id="GO:0006011">
    <property type="term" value="P:UDP-alpha-D-glucose metabolic process"/>
    <property type="evidence" value="ECO:0007669"/>
    <property type="project" value="InterPro"/>
</dbReference>
<gene>
    <name evidence="16" type="primary">bcsB</name>
    <name evidence="16" type="ORF">GAK30_01868</name>
</gene>
<keyword evidence="8 15" id="KW-0997">Cell inner membrane</keyword>
<accession>A0A7V8FP25</accession>
<keyword evidence="9 15" id="KW-0973">c-di-GMP</keyword>
<evidence type="ECO:0000256" key="4">
    <source>
        <dbReference type="ARBA" id="ARBA00010714"/>
    </source>
</evidence>
<feature type="signal peptide" evidence="15">
    <location>
        <begin position="1"/>
        <end position="31"/>
    </location>
</feature>
<keyword evidence="13 15" id="KW-0472">Membrane</keyword>
<dbReference type="InterPro" id="IPR003920">
    <property type="entry name" value="Cell_synth_B"/>
</dbReference>